<gene>
    <name evidence="2" type="ORF">AGERDE_LOCUS772</name>
</gene>
<proteinExistence type="predicted"/>
<dbReference type="Proteomes" id="UP000789831">
    <property type="component" value="Unassembled WGS sequence"/>
</dbReference>
<dbReference type="EMBL" id="CAJVPL010000041">
    <property type="protein sequence ID" value="CAG8437463.1"/>
    <property type="molecule type" value="Genomic_DNA"/>
</dbReference>
<accession>A0A9N8V0W9</accession>
<evidence type="ECO:0000256" key="1">
    <source>
        <dbReference type="SAM" id="SignalP"/>
    </source>
</evidence>
<dbReference type="InterPro" id="IPR021719">
    <property type="entry name" value="Prot_inh_I78"/>
</dbReference>
<dbReference type="Pfam" id="PF11720">
    <property type="entry name" value="Inhibitor_I78"/>
    <property type="match status" value="1"/>
</dbReference>
<feature type="chain" id="PRO_5040119670" evidence="1">
    <location>
        <begin position="22"/>
        <end position="101"/>
    </location>
</feature>
<keyword evidence="3" id="KW-1185">Reference proteome</keyword>
<evidence type="ECO:0000313" key="2">
    <source>
        <dbReference type="EMBL" id="CAG8437463.1"/>
    </source>
</evidence>
<name>A0A9N8V0W9_9GLOM</name>
<evidence type="ECO:0000313" key="3">
    <source>
        <dbReference type="Proteomes" id="UP000789831"/>
    </source>
</evidence>
<dbReference type="OrthoDB" id="10013825at2759"/>
<reference evidence="2" key="1">
    <citation type="submission" date="2021-06" db="EMBL/GenBank/DDBJ databases">
        <authorList>
            <person name="Kallberg Y."/>
            <person name="Tangrot J."/>
            <person name="Rosling A."/>
        </authorList>
    </citation>
    <scope>NUCLEOTIDE SEQUENCE</scope>
    <source>
        <strain evidence="2">MT106</strain>
    </source>
</reference>
<protein>
    <submittedName>
        <fullName evidence="2">4412_t:CDS:1</fullName>
    </submittedName>
</protein>
<dbReference type="AlphaFoldDB" id="A0A9N8V0W9"/>
<feature type="signal peptide" evidence="1">
    <location>
        <begin position="1"/>
        <end position="21"/>
    </location>
</feature>
<comment type="caution">
    <text evidence="2">The sequence shown here is derived from an EMBL/GenBank/DDBJ whole genome shotgun (WGS) entry which is preliminary data.</text>
</comment>
<dbReference type="Gene3D" id="3.30.10.10">
    <property type="entry name" value="Trypsin Inhibitor V, subunit A"/>
    <property type="match status" value="1"/>
</dbReference>
<keyword evidence="1" id="KW-0732">Signal</keyword>
<organism evidence="2 3">
    <name type="scientific">Ambispora gerdemannii</name>
    <dbReference type="NCBI Taxonomy" id="144530"/>
    <lineage>
        <taxon>Eukaryota</taxon>
        <taxon>Fungi</taxon>
        <taxon>Fungi incertae sedis</taxon>
        <taxon>Mucoromycota</taxon>
        <taxon>Glomeromycotina</taxon>
        <taxon>Glomeromycetes</taxon>
        <taxon>Archaeosporales</taxon>
        <taxon>Ambisporaceae</taxon>
        <taxon>Ambispora</taxon>
    </lineage>
</organism>
<sequence length="101" mass="11549">MYTKITAKLFFILLLVSFVLSIVIPQGETCKDGYESVIGKTYVSDNKPDPQGVPLSQLVHQRELPYHRALYPNSITTMDYRSDRLNVYIDYTNKITKLTCG</sequence>